<accession>A0A1U7IMU9</accession>
<dbReference type="AlphaFoldDB" id="A0A1U7IMU9"/>
<evidence type="ECO:0000313" key="5">
    <source>
        <dbReference type="Proteomes" id="UP000185860"/>
    </source>
</evidence>
<comment type="caution">
    <text evidence="4">The sequence shown here is derived from an EMBL/GenBank/DDBJ whole genome shotgun (WGS) entry which is preliminary data.</text>
</comment>
<dbReference type="PANTHER" id="PTHR33988:SF1">
    <property type="entry name" value="ENDORIBONUCLEASE MAZF7-RELATED"/>
    <property type="match status" value="1"/>
</dbReference>
<comment type="function">
    <text evidence="3">Toxic component of a type II toxin-antitoxin (TA) system.</text>
</comment>
<proteinExistence type="inferred from homology"/>
<dbReference type="Pfam" id="PF02452">
    <property type="entry name" value="PemK_toxin"/>
    <property type="match status" value="1"/>
</dbReference>
<sequence length="119" mass="13491">MPNGILTYQRGEIRWVKLDPTLGVETKKTRPCLIVQNDISNRHSLLTIVMPFLAGTRSAPYAINVAATSVNGLDRNRYIDVAQIRGVDHQRIMDLIGVLEPEYWEQIRLALDIMLGFTI</sequence>
<gene>
    <name evidence="4" type="ORF">NIES2119_08480</name>
</gene>
<dbReference type="OrthoDB" id="9793906at2"/>
<dbReference type="SUPFAM" id="SSF50118">
    <property type="entry name" value="Cell growth inhibitor/plasmid maintenance toxic component"/>
    <property type="match status" value="1"/>
</dbReference>
<dbReference type="GO" id="GO:0004521">
    <property type="term" value="F:RNA endonuclease activity"/>
    <property type="evidence" value="ECO:0007669"/>
    <property type="project" value="TreeGrafter"/>
</dbReference>
<dbReference type="Gene3D" id="2.30.30.110">
    <property type="match status" value="1"/>
</dbReference>
<evidence type="ECO:0000256" key="2">
    <source>
        <dbReference type="ARBA" id="ARBA00022649"/>
    </source>
</evidence>
<protein>
    <recommendedName>
        <fullName evidence="3">mRNA interferase</fullName>
        <ecNumber evidence="3">3.1.-.-</ecNumber>
    </recommendedName>
</protein>
<comment type="similarity">
    <text evidence="1 3">Belongs to the PemK/MazF family.</text>
</comment>
<evidence type="ECO:0000313" key="4">
    <source>
        <dbReference type="EMBL" id="OKH38626.1"/>
    </source>
</evidence>
<dbReference type="GO" id="GO:0016787">
    <property type="term" value="F:hydrolase activity"/>
    <property type="evidence" value="ECO:0007669"/>
    <property type="project" value="UniProtKB-KW"/>
</dbReference>
<dbReference type="InterPro" id="IPR011067">
    <property type="entry name" value="Plasmid_toxin/cell-grow_inhib"/>
</dbReference>
<keyword evidence="2" id="KW-1277">Toxin-antitoxin system</keyword>
<keyword evidence="3" id="KW-0540">Nuclease</keyword>
<dbReference type="PIRSF" id="PIRSF033490">
    <property type="entry name" value="MazF"/>
    <property type="match status" value="1"/>
</dbReference>
<evidence type="ECO:0000256" key="1">
    <source>
        <dbReference type="ARBA" id="ARBA00007521"/>
    </source>
</evidence>
<reference evidence="4 5" key="1">
    <citation type="submission" date="2016-11" db="EMBL/GenBank/DDBJ databases">
        <title>Draft Genome Sequences of Nine Cyanobacterial Strains from Diverse Habitats.</title>
        <authorList>
            <person name="Zhu T."/>
            <person name="Hou S."/>
            <person name="Lu X."/>
            <person name="Hess W.R."/>
        </authorList>
    </citation>
    <scope>NUCLEOTIDE SEQUENCE [LARGE SCALE GENOMIC DNA]</scope>
    <source>
        <strain evidence="4 5">IAM M-71</strain>
    </source>
</reference>
<name>A0A1U7IMU9_9CYAN</name>
<dbReference type="RefSeq" id="WP_073593036.1">
    <property type="nucleotide sequence ID" value="NZ_MRCE01000007.1"/>
</dbReference>
<dbReference type="PANTHER" id="PTHR33988">
    <property type="entry name" value="ENDORIBONUCLEASE MAZF-RELATED"/>
    <property type="match status" value="1"/>
</dbReference>
<organism evidence="4 5">
    <name type="scientific">[Phormidium ambiguum] IAM M-71</name>
    <dbReference type="NCBI Taxonomy" id="454136"/>
    <lineage>
        <taxon>Bacteria</taxon>
        <taxon>Bacillati</taxon>
        <taxon>Cyanobacteriota</taxon>
        <taxon>Cyanophyceae</taxon>
        <taxon>Oscillatoriophycideae</taxon>
        <taxon>Aerosakkonematales</taxon>
        <taxon>Aerosakkonemataceae</taxon>
        <taxon>Floridanema</taxon>
    </lineage>
</organism>
<evidence type="ECO:0000256" key="3">
    <source>
        <dbReference type="PIRNR" id="PIRNR033490"/>
    </source>
</evidence>
<dbReference type="GO" id="GO:0006402">
    <property type="term" value="P:mRNA catabolic process"/>
    <property type="evidence" value="ECO:0007669"/>
    <property type="project" value="TreeGrafter"/>
</dbReference>
<dbReference type="EMBL" id="MRCE01000007">
    <property type="protein sequence ID" value="OKH38626.1"/>
    <property type="molecule type" value="Genomic_DNA"/>
</dbReference>
<dbReference type="EC" id="3.1.-.-" evidence="3"/>
<dbReference type="InterPro" id="IPR003477">
    <property type="entry name" value="PemK-like"/>
</dbReference>
<dbReference type="Proteomes" id="UP000185860">
    <property type="component" value="Unassembled WGS sequence"/>
</dbReference>
<keyword evidence="3" id="KW-0378">Hydrolase</keyword>
<dbReference type="GO" id="GO:0003677">
    <property type="term" value="F:DNA binding"/>
    <property type="evidence" value="ECO:0007669"/>
    <property type="project" value="InterPro"/>
</dbReference>
<keyword evidence="3" id="KW-0255">Endonuclease</keyword>
<dbReference type="STRING" id="454136.NIES2119_08480"/>
<dbReference type="GO" id="GO:0016075">
    <property type="term" value="P:rRNA catabolic process"/>
    <property type="evidence" value="ECO:0007669"/>
    <property type="project" value="TreeGrafter"/>
</dbReference>